<reference evidence="1" key="1">
    <citation type="journal article" date="2019" name="Nat. Med.">
        <title>A library of human gut bacterial isolates paired with longitudinal multiomics data enables mechanistic microbiome research.</title>
        <authorList>
            <person name="Poyet M."/>
            <person name="Groussin M."/>
            <person name="Gibbons S.M."/>
            <person name="Avila-Pacheco J."/>
            <person name="Jiang X."/>
            <person name="Kearney S.M."/>
            <person name="Perrotta A.R."/>
            <person name="Berdy B."/>
            <person name="Zhao S."/>
            <person name="Lieberman T.D."/>
            <person name="Swanson P.K."/>
            <person name="Smith M."/>
            <person name="Roesemann S."/>
            <person name="Alexander J.E."/>
            <person name="Rich S.A."/>
            <person name="Livny J."/>
            <person name="Vlamakis H."/>
            <person name="Clish C."/>
            <person name="Bullock K."/>
            <person name="Deik A."/>
            <person name="Scott J."/>
            <person name="Pierce K.A."/>
            <person name="Xavier R.J."/>
            <person name="Alm E.J."/>
        </authorList>
    </citation>
    <scope>NUCLEOTIDE SEQUENCE</scope>
    <source>
        <strain evidence="1">BIOML-A147</strain>
    </source>
</reference>
<organism evidence="1">
    <name type="scientific">Bacteroides ovatus</name>
    <dbReference type="NCBI Taxonomy" id="28116"/>
    <lineage>
        <taxon>Bacteria</taxon>
        <taxon>Pseudomonadati</taxon>
        <taxon>Bacteroidota</taxon>
        <taxon>Bacteroidia</taxon>
        <taxon>Bacteroidales</taxon>
        <taxon>Bacteroidaceae</taxon>
        <taxon>Bacteroides</taxon>
    </lineage>
</organism>
<gene>
    <name evidence="1" type="ORF">F3D60_21805</name>
</gene>
<sequence length="153" mass="17751">SADEGRKTPRITFGYTVNKAYLVYRLPQTTLFKQLTSFVEATLDVYAAFYDGRLLLAPDENALSQYIRQLDKGEVLNGVMAYQAGMDHLSDSYHFMLMADFDHIFRQSENHVRFVPDFFLRNADFFHNFTLFVQFACTDGVVYPNIVLKYKSE</sequence>
<accession>A0A641S3P6</accession>
<comment type="caution">
    <text evidence="1">The sequence shown here is derived from an EMBL/GenBank/DDBJ whole genome shotgun (WGS) entry which is preliminary data.</text>
</comment>
<proteinExistence type="predicted"/>
<dbReference type="EMBL" id="VWKO01000203">
    <property type="protein sequence ID" value="KAA4025089.1"/>
    <property type="molecule type" value="Genomic_DNA"/>
</dbReference>
<dbReference type="AlphaFoldDB" id="A0A641S3P6"/>
<name>A0A641S3P6_BACOV</name>
<protein>
    <submittedName>
        <fullName evidence="1">DUF3352 domain-containing protein</fullName>
    </submittedName>
</protein>
<evidence type="ECO:0000313" key="1">
    <source>
        <dbReference type="EMBL" id="KAA4025089.1"/>
    </source>
</evidence>
<feature type="non-terminal residue" evidence="1">
    <location>
        <position position="1"/>
    </location>
</feature>